<evidence type="ECO:0000256" key="1">
    <source>
        <dbReference type="ARBA" id="ARBA00008007"/>
    </source>
</evidence>
<dbReference type="Proteomes" id="UP000663801">
    <property type="component" value="Unassembled WGS sequence"/>
</dbReference>
<comment type="caution">
    <text evidence="3">The sequence shown here is derived from an EMBL/GenBank/DDBJ whole genome shotgun (WGS) entry which is preliminary data.</text>
</comment>
<feature type="domain" description="Phosphoribosyltransferase" evidence="2">
    <location>
        <begin position="206"/>
        <end position="238"/>
    </location>
</feature>
<evidence type="ECO:0000313" key="3">
    <source>
        <dbReference type="EMBL" id="MBM9476990.1"/>
    </source>
</evidence>
<name>A0A938YG04_9ACTN</name>
<dbReference type="RefSeq" id="WP_205257100.1">
    <property type="nucleotide sequence ID" value="NZ_BAAAPV010000001.1"/>
</dbReference>
<comment type="similarity">
    <text evidence="1">Belongs to the ComF/GntX family.</text>
</comment>
<dbReference type="InterPro" id="IPR029057">
    <property type="entry name" value="PRTase-like"/>
</dbReference>
<protein>
    <submittedName>
        <fullName evidence="3">ComF family protein</fullName>
    </submittedName>
</protein>
<dbReference type="Gene3D" id="3.40.50.2020">
    <property type="match status" value="1"/>
</dbReference>
<dbReference type="EMBL" id="JAERWL010000009">
    <property type="protein sequence ID" value="MBM9476990.1"/>
    <property type="molecule type" value="Genomic_DNA"/>
</dbReference>
<organism evidence="3 4">
    <name type="scientific">Nakamurella flavida</name>
    <dbReference type="NCBI Taxonomy" id="363630"/>
    <lineage>
        <taxon>Bacteria</taxon>
        <taxon>Bacillati</taxon>
        <taxon>Actinomycetota</taxon>
        <taxon>Actinomycetes</taxon>
        <taxon>Nakamurellales</taxon>
        <taxon>Nakamurellaceae</taxon>
        <taxon>Nakamurella</taxon>
    </lineage>
</organism>
<dbReference type="SUPFAM" id="SSF53271">
    <property type="entry name" value="PRTase-like"/>
    <property type="match status" value="1"/>
</dbReference>
<gene>
    <name evidence="3" type="ORF">JL107_11075</name>
</gene>
<evidence type="ECO:0000259" key="2">
    <source>
        <dbReference type="Pfam" id="PF00156"/>
    </source>
</evidence>
<reference evidence="3" key="1">
    <citation type="submission" date="2021-01" db="EMBL/GenBank/DDBJ databases">
        <title>KCTC 19127 draft genome.</title>
        <authorList>
            <person name="An D."/>
        </authorList>
    </citation>
    <scope>NUCLEOTIDE SEQUENCE</scope>
    <source>
        <strain evidence="3">KCTC 19127</strain>
    </source>
</reference>
<dbReference type="AlphaFoldDB" id="A0A938YG04"/>
<sequence length="256" mass="25925">MIPAPPSRPARWASAPARWVGALRAHGGAGLDLVLPRTCPGCGAPEPWCARCAVTLGPVRAVRLPDAALDAAAGLALPPVYALAGYHGAPRAAVLHGKERGRRDLPARLGVPLGEGLAVLVRAGVLLRDPWLVPAPSRRSAARARGGDPVTAMARSAARTLARQGLAAGVAPCLSTAAGAVDSVGLGARERVRNLAGRVRYAPRAAPPAGAVVVLVDDVVTSGATVLAACRVLADHGRPVSAVLCVAAAPSLLRRP</sequence>
<dbReference type="PANTHER" id="PTHR47505">
    <property type="entry name" value="DNA UTILIZATION PROTEIN YHGH"/>
    <property type="match status" value="1"/>
</dbReference>
<dbReference type="Pfam" id="PF00156">
    <property type="entry name" value="Pribosyltran"/>
    <property type="match status" value="1"/>
</dbReference>
<keyword evidence="4" id="KW-1185">Reference proteome</keyword>
<proteinExistence type="inferred from homology"/>
<accession>A0A938YG04</accession>
<dbReference type="PANTHER" id="PTHR47505:SF1">
    <property type="entry name" value="DNA UTILIZATION PROTEIN YHGH"/>
    <property type="match status" value="1"/>
</dbReference>
<dbReference type="InterPro" id="IPR000836">
    <property type="entry name" value="PRTase_dom"/>
</dbReference>
<evidence type="ECO:0000313" key="4">
    <source>
        <dbReference type="Proteomes" id="UP000663801"/>
    </source>
</evidence>
<dbReference type="InterPro" id="IPR051910">
    <property type="entry name" value="ComF/GntX_DNA_util-trans"/>
</dbReference>